<proteinExistence type="predicted"/>
<organism evidence="1 2">
    <name type="scientific">Sphaerisporangium siamense</name>
    <dbReference type="NCBI Taxonomy" id="795645"/>
    <lineage>
        <taxon>Bacteria</taxon>
        <taxon>Bacillati</taxon>
        <taxon>Actinomycetota</taxon>
        <taxon>Actinomycetes</taxon>
        <taxon>Streptosporangiales</taxon>
        <taxon>Streptosporangiaceae</taxon>
        <taxon>Sphaerisporangium</taxon>
    </lineage>
</organism>
<dbReference type="Proteomes" id="UP000542210">
    <property type="component" value="Unassembled WGS sequence"/>
</dbReference>
<name>A0A7W7D5C4_9ACTN</name>
<dbReference type="EMBL" id="JACHND010000001">
    <property type="protein sequence ID" value="MBB4700604.1"/>
    <property type="molecule type" value="Genomic_DNA"/>
</dbReference>
<evidence type="ECO:0000313" key="2">
    <source>
        <dbReference type="Proteomes" id="UP000542210"/>
    </source>
</evidence>
<keyword evidence="1" id="KW-0808">Transferase</keyword>
<dbReference type="GO" id="GO:0016301">
    <property type="term" value="F:kinase activity"/>
    <property type="evidence" value="ECO:0007669"/>
    <property type="project" value="UniProtKB-KW"/>
</dbReference>
<dbReference type="RefSeq" id="WP_184878991.1">
    <property type="nucleotide sequence ID" value="NZ_BOOV01000039.1"/>
</dbReference>
<comment type="caution">
    <text evidence="1">The sequence shown here is derived from an EMBL/GenBank/DDBJ whole genome shotgun (WGS) entry which is preliminary data.</text>
</comment>
<keyword evidence="2" id="KW-1185">Reference proteome</keyword>
<reference evidence="1 2" key="1">
    <citation type="submission" date="2020-08" db="EMBL/GenBank/DDBJ databases">
        <title>Sequencing the genomes of 1000 actinobacteria strains.</title>
        <authorList>
            <person name="Klenk H.-P."/>
        </authorList>
    </citation>
    <scope>NUCLEOTIDE SEQUENCE [LARGE SCALE GENOMIC DNA]</scope>
    <source>
        <strain evidence="1 2">DSM 45784</strain>
    </source>
</reference>
<protein>
    <submittedName>
        <fullName evidence="1">Nucleoside diphosphate kinase</fullName>
    </submittedName>
</protein>
<dbReference type="AlphaFoldDB" id="A0A7W7D5C4"/>
<keyword evidence="1" id="KW-0418">Kinase</keyword>
<dbReference type="SUPFAM" id="SSF54919">
    <property type="entry name" value="Nucleoside diphosphate kinase, NDK"/>
    <property type="match status" value="1"/>
</dbReference>
<evidence type="ECO:0000313" key="1">
    <source>
        <dbReference type="EMBL" id="MBB4700604.1"/>
    </source>
</evidence>
<dbReference type="InterPro" id="IPR036850">
    <property type="entry name" value="NDK-like_dom_sf"/>
</dbReference>
<accession>A0A7W7D5C4</accession>
<dbReference type="Gene3D" id="3.30.70.141">
    <property type="entry name" value="Nucleoside diphosphate kinase-like domain"/>
    <property type="match status" value="1"/>
</dbReference>
<gene>
    <name evidence="1" type="ORF">BJ982_002148</name>
</gene>
<sequence length="320" mass="34311">MTTLADAALGASDVPEEYCAALTRAAVKAELYRTDPYFRHGAFRTDVADALATTFVVAKPDAVAGRRVPPVLEFLDENGFAVVAAARFRFTPLLTREVWRYQFNIASWARAEVVDLLLPAGDSLLLTLRDTLPDTTRGPLPAACRLAALKGAADPRSRRGDTLRTRLGGPTTLFNFVHTADEPADVVRELALLELATGAPVIATARRKDPVPDAELSAAVRALHDACPAHDLDARASLRRLAACPDEEVARLARRALDGDPSADWSALLDLFPGRTPPAPLLWDVLSVATSQIESNVPGLSPQIPTVAAHTWLGGTEETS</sequence>